<dbReference type="InterPro" id="IPR050491">
    <property type="entry name" value="AmpC-like"/>
</dbReference>
<name>A0ABS7D720_9BACL</name>
<dbReference type="Pfam" id="PF00144">
    <property type="entry name" value="Beta-lactamase"/>
    <property type="match status" value="1"/>
</dbReference>
<evidence type="ECO:0000256" key="1">
    <source>
        <dbReference type="SAM" id="Phobius"/>
    </source>
</evidence>
<sequence>MRIGIRIVVGIIILAGIGFGVLAYMNRPIPQAAVTEKIGEQLTEIVANHDSLSSALLTIYSNRTGYFEQFAVGTKNRTTDQPVQPDSQYHAASVGKTMCAAIYGMLVDEGKINFDDKINAWLDADILKGLFVVDGTDYSGQVTLRQLLSHTSGVGDYFEGPVISGEPMLEMLTSNPNLSFTPEELVAFTRDNQAPIGKPGQQFYYSDTGYILLGFILEAIEGKPYSAILEERIFQPLGMKDSYLMFYQDEPADILGIYINGIDYSDRNALSVDWSGGGVVTTMNDLLTFMKAFETGTLVSDEVYEEMTDFNHRYDKGIYYGMGMMYFDFSELSFLLGLSSMTDVYGGVGATGSYVLYDKEKDTYFIANFGSLDFAEKGIEELVKIRMIYDRMIVE</sequence>
<dbReference type="PANTHER" id="PTHR46825:SF7">
    <property type="entry name" value="D-ALANYL-D-ALANINE CARBOXYPEPTIDASE"/>
    <property type="match status" value="1"/>
</dbReference>
<protein>
    <submittedName>
        <fullName evidence="3">Beta-lactamase family protein</fullName>
    </submittedName>
</protein>
<dbReference type="PANTHER" id="PTHR46825">
    <property type="entry name" value="D-ALANYL-D-ALANINE-CARBOXYPEPTIDASE/ENDOPEPTIDASE AMPH"/>
    <property type="match status" value="1"/>
</dbReference>
<gene>
    <name evidence="3" type="ORF">K0T92_13330</name>
</gene>
<comment type="caution">
    <text evidence="3">The sequence shown here is derived from an EMBL/GenBank/DDBJ whole genome shotgun (WGS) entry which is preliminary data.</text>
</comment>
<dbReference type="InterPro" id="IPR001466">
    <property type="entry name" value="Beta-lactam-related"/>
</dbReference>
<dbReference type="SUPFAM" id="SSF56601">
    <property type="entry name" value="beta-lactamase/transpeptidase-like"/>
    <property type="match status" value="1"/>
</dbReference>
<keyword evidence="1" id="KW-1133">Transmembrane helix</keyword>
<proteinExistence type="predicted"/>
<organism evidence="3 4">
    <name type="scientific">Paenibacillus oenotherae</name>
    <dbReference type="NCBI Taxonomy" id="1435645"/>
    <lineage>
        <taxon>Bacteria</taxon>
        <taxon>Bacillati</taxon>
        <taxon>Bacillota</taxon>
        <taxon>Bacilli</taxon>
        <taxon>Bacillales</taxon>
        <taxon>Paenibacillaceae</taxon>
        <taxon>Paenibacillus</taxon>
    </lineage>
</organism>
<accession>A0ABS7D720</accession>
<dbReference type="InterPro" id="IPR012338">
    <property type="entry name" value="Beta-lactam/transpept-like"/>
</dbReference>
<evidence type="ECO:0000259" key="2">
    <source>
        <dbReference type="Pfam" id="PF00144"/>
    </source>
</evidence>
<dbReference type="Gene3D" id="3.40.710.10">
    <property type="entry name" value="DD-peptidase/beta-lactamase superfamily"/>
    <property type="match status" value="1"/>
</dbReference>
<keyword evidence="1" id="KW-0472">Membrane</keyword>
<keyword evidence="1" id="KW-0812">Transmembrane</keyword>
<evidence type="ECO:0000313" key="4">
    <source>
        <dbReference type="Proteomes" id="UP000812277"/>
    </source>
</evidence>
<feature type="transmembrane region" description="Helical" evidence="1">
    <location>
        <begin position="7"/>
        <end position="25"/>
    </location>
</feature>
<dbReference type="Proteomes" id="UP000812277">
    <property type="component" value="Unassembled WGS sequence"/>
</dbReference>
<reference evidence="3 4" key="1">
    <citation type="submission" date="2021-07" db="EMBL/GenBank/DDBJ databases">
        <title>Paenibacillus radiodurans sp. nov., isolated from the southeastern edge of Tengger Desert.</title>
        <authorList>
            <person name="Zhang G."/>
        </authorList>
    </citation>
    <scope>NUCLEOTIDE SEQUENCE [LARGE SCALE GENOMIC DNA]</scope>
    <source>
        <strain evidence="3 4">DT7-4</strain>
    </source>
</reference>
<feature type="domain" description="Beta-lactamase-related" evidence="2">
    <location>
        <begin position="44"/>
        <end position="366"/>
    </location>
</feature>
<evidence type="ECO:0000313" key="3">
    <source>
        <dbReference type="EMBL" id="MBW7475730.1"/>
    </source>
</evidence>
<dbReference type="EMBL" id="JAHZIJ010000008">
    <property type="protein sequence ID" value="MBW7475730.1"/>
    <property type="molecule type" value="Genomic_DNA"/>
</dbReference>
<keyword evidence="4" id="KW-1185">Reference proteome</keyword>